<keyword evidence="1" id="KW-1133">Transmembrane helix</keyword>
<keyword evidence="1" id="KW-0472">Membrane</keyword>
<organism evidence="2">
    <name type="scientific">marine sediment metagenome</name>
    <dbReference type="NCBI Taxonomy" id="412755"/>
    <lineage>
        <taxon>unclassified sequences</taxon>
        <taxon>metagenomes</taxon>
        <taxon>ecological metagenomes</taxon>
    </lineage>
</organism>
<comment type="caution">
    <text evidence="2">The sequence shown here is derived from an EMBL/GenBank/DDBJ whole genome shotgun (WGS) entry which is preliminary data.</text>
</comment>
<protein>
    <recommendedName>
        <fullName evidence="3">Branched-chain amino acid ABC transporter permease</fullName>
    </recommendedName>
</protein>
<gene>
    <name evidence="2" type="ORF">LCGC14_3085550</name>
</gene>
<evidence type="ECO:0008006" key="3">
    <source>
        <dbReference type="Google" id="ProtNLM"/>
    </source>
</evidence>
<dbReference type="EMBL" id="LAZR01066036">
    <property type="protein sequence ID" value="KKK54356.1"/>
    <property type="molecule type" value="Genomic_DNA"/>
</dbReference>
<sequence>MVDFIQNCIDGVMFGSSYALLAIGFTLIFGVMRRLNLSYGPSIMLG</sequence>
<proteinExistence type="predicted"/>
<keyword evidence="1" id="KW-0812">Transmembrane</keyword>
<dbReference type="AlphaFoldDB" id="A0A0F8Z2P9"/>
<feature type="transmembrane region" description="Helical" evidence="1">
    <location>
        <begin position="12"/>
        <end position="32"/>
    </location>
</feature>
<evidence type="ECO:0000313" key="2">
    <source>
        <dbReference type="EMBL" id="KKK54356.1"/>
    </source>
</evidence>
<reference evidence="2" key="1">
    <citation type="journal article" date="2015" name="Nature">
        <title>Complex archaea that bridge the gap between prokaryotes and eukaryotes.</title>
        <authorList>
            <person name="Spang A."/>
            <person name="Saw J.H."/>
            <person name="Jorgensen S.L."/>
            <person name="Zaremba-Niedzwiedzka K."/>
            <person name="Martijn J."/>
            <person name="Lind A.E."/>
            <person name="van Eijk R."/>
            <person name="Schleper C."/>
            <person name="Guy L."/>
            <person name="Ettema T.J."/>
        </authorList>
    </citation>
    <scope>NUCLEOTIDE SEQUENCE</scope>
</reference>
<name>A0A0F8Z2P9_9ZZZZ</name>
<accession>A0A0F8Z2P9</accession>
<evidence type="ECO:0000256" key="1">
    <source>
        <dbReference type="SAM" id="Phobius"/>
    </source>
</evidence>
<feature type="non-terminal residue" evidence="2">
    <location>
        <position position="46"/>
    </location>
</feature>